<gene>
    <name evidence="2" type="ORF">AaE_015879</name>
</gene>
<feature type="region of interest" description="Disordered" evidence="1">
    <location>
        <begin position="1"/>
        <end position="20"/>
    </location>
</feature>
<organism evidence="2 3">
    <name type="scientific">Aphanomyces astaci</name>
    <name type="common">Crayfish plague agent</name>
    <dbReference type="NCBI Taxonomy" id="112090"/>
    <lineage>
        <taxon>Eukaryota</taxon>
        <taxon>Sar</taxon>
        <taxon>Stramenopiles</taxon>
        <taxon>Oomycota</taxon>
        <taxon>Saprolegniomycetes</taxon>
        <taxon>Saprolegniales</taxon>
        <taxon>Verrucalvaceae</taxon>
        <taxon>Aphanomyces</taxon>
    </lineage>
</organism>
<comment type="caution">
    <text evidence="2">The sequence shown here is derived from an EMBL/GenBank/DDBJ whole genome shotgun (WGS) entry which is preliminary data.</text>
</comment>
<dbReference type="Proteomes" id="UP000469452">
    <property type="component" value="Unassembled WGS sequence"/>
</dbReference>
<protein>
    <recommendedName>
        <fullName evidence="4">Transposase zinc-ribbon domain-containing protein</fullName>
    </recommendedName>
</protein>
<name>A0A6A4YVP4_APHAT</name>
<proteinExistence type="predicted"/>
<sequence length="136" mass="15322">MPSPRTARVEAPAAAPSNHPDMYDMSGLEDFSYDEVMRVTQSEEECVKWCIKVGLLRSPMMCPKCAKPMKLRQQRWRCQRSACGSAQLSVKAGSFFANSKIPICKAVRLMFDWASKNAVMTVADEQEVTPRTAIDW</sequence>
<dbReference type="EMBL" id="VJMI01021124">
    <property type="protein sequence ID" value="KAF0702507.1"/>
    <property type="molecule type" value="Genomic_DNA"/>
</dbReference>
<evidence type="ECO:0000313" key="3">
    <source>
        <dbReference type="Proteomes" id="UP000469452"/>
    </source>
</evidence>
<reference evidence="2 3" key="1">
    <citation type="submission" date="2019-06" db="EMBL/GenBank/DDBJ databases">
        <title>Genomics analysis of Aphanomyces spp. identifies a new class of oomycete effector associated with host adaptation.</title>
        <authorList>
            <person name="Gaulin E."/>
        </authorList>
    </citation>
    <scope>NUCLEOTIDE SEQUENCE [LARGE SCALE GENOMIC DNA]</scope>
    <source>
        <strain evidence="2 3">E</strain>
    </source>
</reference>
<evidence type="ECO:0000256" key="1">
    <source>
        <dbReference type="SAM" id="MobiDB-lite"/>
    </source>
</evidence>
<dbReference type="AlphaFoldDB" id="A0A6A4YVP4"/>
<accession>A0A6A4YVP4</accession>
<evidence type="ECO:0008006" key="4">
    <source>
        <dbReference type="Google" id="ProtNLM"/>
    </source>
</evidence>
<evidence type="ECO:0000313" key="2">
    <source>
        <dbReference type="EMBL" id="KAF0702507.1"/>
    </source>
</evidence>
<dbReference type="VEuPathDB" id="FungiDB:H257_15785"/>